<comment type="caution">
    <text evidence="2">The sequence shown here is derived from an EMBL/GenBank/DDBJ whole genome shotgun (WGS) entry which is preliminary data.</text>
</comment>
<feature type="compositionally biased region" description="Basic and acidic residues" evidence="1">
    <location>
        <begin position="9"/>
        <end position="19"/>
    </location>
</feature>
<keyword evidence="3" id="KW-1185">Reference proteome</keyword>
<feature type="region of interest" description="Disordered" evidence="1">
    <location>
        <begin position="1"/>
        <end position="21"/>
    </location>
</feature>
<dbReference type="EMBL" id="CACTIH010000113">
    <property type="protein sequence ID" value="CAA2954402.1"/>
    <property type="molecule type" value="Genomic_DNA"/>
</dbReference>
<accession>A0A8S0PL36</accession>
<evidence type="ECO:0000313" key="3">
    <source>
        <dbReference type="Proteomes" id="UP000594638"/>
    </source>
</evidence>
<reference evidence="2 3" key="1">
    <citation type="submission" date="2019-12" db="EMBL/GenBank/DDBJ databases">
        <authorList>
            <person name="Alioto T."/>
            <person name="Alioto T."/>
            <person name="Gomez Garrido J."/>
        </authorList>
    </citation>
    <scope>NUCLEOTIDE SEQUENCE [LARGE SCALE GENOMIC DNA]</scope>
</reference>
<dbReference type="AlphaFoldDB" id="A0A8S0PL36"/>
<sequence>MLVTMPRKHSLDNHSKHASGDTLIGGFSTICGSGSEHLLEVDRANKGELSQVVLIGPDGWERLLFGADIGYRFQNN</sequence>
<gene>
    <name evidence="2" type="ORF">OLEA9_A057569</name>
</gene>
<name>A0A8S0PL36_OLEEU</name>
<organism evidence="2 3">
    <name type="scientific">Olea europaea subsp. europaea</name>
    <dbReference type="NCBI Taxonomy" id="158383"/>
    <lineage>
        <taxon>Eukaryota</taxon>
        <taxon>Viridiplantae</taxon>
        <taxon>Streptophyta</taxon>
        <taxon>Embryophyta</taxon>
        <taxon>Tracheophyta</taxon>
        <taxon>Spermatophyta</taxon>
        <taxon>Magnoliopsida</taxon>
        <taxon>eudicotyledons</taxon>
        <taxon>Gunneridae</taxon>
        <taxon>Pentapetalae</taxon>
        <taxon>asterids</taxon>
        <taxon>lamiids</taxon>
        <taxon>Lamiales</taxon>
        <taxon>Oleaceae</taxon>
        <taxon>Oleeae</taxon>
        <taxon>Olea</taxon>
    </lineage>
</organism>
<dbReference type="Proteomes" id="UP000594638">
    <property type="component" value="Unassembled WGS sequence"/>
</dbReference>
<evidence type="ECO:0000313" key="2">
    <source>
        <dbReference type="EMBL" id="CAA2954402.1"/>
    </source>
</evidence>
<dbReference type="Gramene" id="OE9A057569T1">
    <property type="protein sequence ID" value="OE9A057569C1"/>
    <property type="gene ID" value="OE9A057569"/>
</dbReference>
<proteinExistence type="predicted"/>
<protein>
    <submittedName>
        <fullName evidence="2">Uncharacterized protein</fullName>
    </submittedName>
</protein>
<evidence type="ECO:0000256" key="1">
    <source>
        <dbReference type="SAM" id="MobiDB-lite"/>
    </source>
</evidence>